<protein>
    <submittedName>
        <fullName evidence="2">Hemerythrin domain-containing protein</fullName>
    </submittedName>
</protein>
<dbReference type="OrthoDB" id="9793254at2"/>
<dbReference type="Gene3D" id="1.20.120.520">
    <property type="entry name" value="nmb1532 protein domain like"/>
    <property type="match status" value="1"/>
</dbReference>
<evidence type="ECO:0000313" key="2">
    <source>
        <dbReference type="EMBL" id="TKS57649.1"/>
    </source>
</evidence>
<name>A0A4U5TTF0_9FLAO</name>
<reference evidence="2 3" key="1">
    <citation type="submission" date="2019-04" db="EMBL/GenBank/DDBJ databases">
        <title>Psychroflexus halotolerans sp. nov., isolated from a marine solar saltern.</title>
        <authorList>
            <person name="Feng X."/>
        </authorList>
    </citation>
    <scope>NUCLEOTIDE SEQUENCE [LARGE SCALE GENOMIC DNA]</scope>
    <source>
        <strain evidence="2 3">WDS2C27</strain>
    </source>
</reference>
<sequence>MYKMPLKRHEALKNLSREHHDGLVFALRLQKGISKKADLKALEAYTDWFWKNYLHPHFQLEEQHLFPMCVESNDLVLKAKAQHGDIKSLIDTQPKTYQVLKSLYQHIQAHIRFEERVFFMRIQDQLSEEDLAKFHKIHSKQSECGLWLDRFWD</sequence>
<dbReference type="InterPro" id="IPR012312">
    <property type="entry name" value="Hemerythrin-like"/>
</dbReference>
<feature type="domain" description="Hemerythrin-like" evidence="1">
    <location>
        <begin position="15"/>
        <end position="121"/>
    </location>
</feature>
<accession>A0A4U5TTF0</accession>
<dbReference type="Proteomes" id="UP000306552">
    <property type="component" value="Unassembled WGS sequence"/>
</dbReference>
<gene>
    <name evidence="2" type="ORF">FCN74_04325</name>
</gene>
<organism evidence="2 3">
    <name type="scientific">Mesohalobacter halotolerans</name>
    <dbReference type="NCBI Taxonomy" id="1883405"/>
    <lineage>
        <taxon>Bacteria</taxon>
        <taxon>Pseudomonadati</taxon>
        <taxon>Bacteroidota</taxon>
        <taxon>Flavobacteriia</taxon>
        <taxon>Flavobacteriales</taxon>
        <taxon>Flavobacteriaceae</taxon>
        <taxon>Mesohalobacter</taxon>
    </lineage>
</organism>
<proteinExistence type="predicted"/>
<evidence type="ECO:0000259" key="1">
    <source>
        <dbReference type="Pfam" id="PF01814"/>
    </source>
</evidence>
<evidence type="ECO:0000313" key="3">
    <source>
        <dbReference type="Proteomes" id="UP000306552"/>
    </source>
</evidence>
<keyword evidence="3" id="KW-1185">Reference proteome</keyword>
<dbReference type="AlphaFoldDB" id="A0A4U5TTF0"/>
<dbReference type="Pfam" id="PF01814">
    <property type="entry name" value="Hemerythrin"/>
    <property type="match status" value="1"/>
</dbReference>
<dbReference type="EMBL" id="SWMU01000001">
    <property type="protein sequence ID" value="TKS57649.1"/>
    <property type="molecule type" value="Genomic_DNA"/>
</dbReference>
<comment type="caution">
    <text evidence="2">The sequence shown here is derived from an EMBL/GenBank/DDBJ whole genome shotgun (WGS) entry which is preliminary data.</text>
</comment>